<dbReference type="AlphaFoldDB" id="A0A8J7FTJ2"/>
<dbReference type="PANTHER" id="PTHR47197:SF3">
    <property type="entry name" value="DIHYDRO-HEME D1 DEHYDROGENASE"/>
    <property type="match status" value="1"/>
</dbReference>
<dbReference type="InterPro" id="IPR023879">
    <property type="entry name" value="QH-AmDH_bsu"/>
</dbReference>
<evidence type="ECO:0000313" key="1">
    <source>
        <dbReference type="EMBL" id="MBE9399357.1"/>
    </source>
</evidence>
<dbReference type="PANTHER" id="PTHR47197">
    <property type="entry name" value="PROTEIN NIRF"/>
    <property type="match status" value="1"/>
</dbReference>
<dbReference type="Proteomes" id="UP000640333">
    <property type="component" value="Unassembled WGS sequence"/>
</dbReference>
<dbReference type="NCBIfam" id="TIGR03907">
    <property type="entry name" value="QH_beta"/>
    <property type="match status" value="1"/>
</dbReference>
<evidence type="ECO:0000313" key="2">
    <source>
        <dbReference type="Proteomes" id="UP000640333"/>
    </source>
</evidence>
<accession>A0A8J7FTJ2</accession>
<name>A0A8J7FTJ2_9GAMM</name>
<keyword evidence="2" id="KW-1185">Reference proteome</keyword>
<comment type="caution">
    <text evidence="1">The sequence shown here is derived from an EMBL/GenBank/DDBJ whole genome shotgun (WGS) entry which is preliminary data.</text>
</comment>
<gene>
    <name evidence="1" type="primary">peaD</name>
    <name evidence="1" type="ORF">IOQ59_19010</name>
</gene>
<dbReference type="InterPro" id="IPR015943">
    <property type="entry name" value="WD40/YVTN_repeat-like_dom_sf"/>
</dbReference>
<dbReference type="Gene3D" id="2.130.10.10">
    <property type="entry name" value="YVTN repeat-like/Quinoprotein amine dehydrogenase"/>
    <property type="match status" value="1"/>
</dbReference>
<dbReference type="RefSeq" id="WP_193955054.1">
    <property type="nucleotide sequence ID" value="NZ_JADEYS010000026.1"/>
</dbReference>
<protein>
    <submittedName>
        <fullName evidence="1">Quinohemoprotein amine dehydrogenase subunit beta</fullName>
    </submittedName>
</protein>
<reference evidence="1" key="1">
    <citation type="submission" date="2020-10" db="EMBL/GenBank/DDBJ databases">
        <title>Bacterium isolated from coastal waters sediment.</title>
        <authorList>
            <person name="Chen R.-J."/>
            <person name="Lu D.-C."/>
            <person name="Zhu K.-L."/>
            <person name="Du Z.-J."/>
        </authorList>
    </citation>
    <scope>NUCLEOTIDE SEQUENCE</scope>
    <source>
        <strain evidence="1">N1Y112</strain>
    </source>
</reference>
<dbReference type="SUPFAM" id="SSF50969">
    <property type="entry name" value="YVTN repeat-like/Quinoprotein amine dehydrogenase"/>
    <property type="match status" value="1"/>
</dbReference>
<dbReference type="EMBL" id="JADEYS010000026">
    <property type="protein sequence ID" value="MBE9399357.1"/>
    <property type="molecule type" value="Genomic_DNA"/>
</dbReference>
<organism evidence="1 2">
    <name type="scientific">Pontibacterium sinense</name>
    <dbReference type="NCBI Taxonomy" id="2781979"/>
    <lineage>
        <taxon>Bacteria</taxon>
        <taxon>Pseudomonadati</taxon>
        <taxon>Pseudomonadota</taxon>
        <taxon>Gammaproteobacteria</taxon>
        <taxon>Oceanospirillales</taxon>
        <taxon>Oceanospirillaceae</taxon>
        <taxon>Pontibacterium</taxon>
    </lineage>
</organism>
<proteinExistence type="predicted"/>
<dbReference type="InterPro" id="IPR051200">
    <property type="entry name" value="Host-pathogen_enzymatic-act"/>
</dbReference>
<dbReference type="InterPro" id="IPR011044">
    <property type="entry name" value="Quino_amine_DH_bsu"/>
</dbReference>
<sequence length="383" mass="42782">MNNKNNLRKTLRNLMVGAGILGTTMMGSTTFANEADMSGPALKKGQEYMVVANYPNQIHVLDLRTDSLLKTCKVPGAYGPGVLQVAPDKKTVYMLTNHYEDVYGINVDDCSVQFHTTFSKQNTRTKSLFSMALSPDGKELYVMHNPTQMNKDHYRVQDTYLAVYNTADGKGAKPVRTFPAPRQVTVMATGKDGGLYMAGADIYKMDVNTGKYDVALPSRNWDRPLYVQPDVLNAWPIQTPSKDFTILYTTARFQDEKQDLATADWIYGYLNIDLETGETETTDFGPITEIYFTGMRSPKDPNLVFGVLNRLAKYDVKQKKLIKAAELDHSYYCIAMNHDGSKVYLGGTYDDVAIYDADSMEKLGNIKLPGGDMAISTSQVFIR</sequence>